<evidence type="ECO:0000313" key="2">
    <source>
        <dbReference type="EMBL" id="MFD2568071.1"/>
    </source>
</evidence>
<gene>
    <name evidence="2" type="ORF">ACFSRZ_11845</name>
</gene>
<sequence length="503" mass="54054">MTKYIFSYKRISHLVCLLLFLVSTLSIQAQVITVNNAADTESGFSPEELIRNVLIDGNCADVRNISTNLNITDPGSSQHPSNTNNKSYGYFKGNSRFPFSEGLIISTGSAFQAGNTAIAPANPLGIDVGTGSDPDLVTATGNQDLYTNAVYIEFDFVPVSNTISFRYVMASEEYSPSNSFPCPDPTTGQVFADSFAFLLRQEGSTNFENIALIPTTGEPVSVENIRNNSSCPPKNEEFYAGDISSTPPVADTNYDGRTVALTATATVTPGVVYRIKLVIADYVDSSYDSAVFLEAGSFNLGLDLGDDFVTADNSAVCGNSIPLTANITANSYQWLKDGVPIPGATNQTYIANLGNGTYTCEISNSASCTDSDDIVLEFVEEATINPTISNFQLCDPDANMVETFDLTSKDTEILNGQDPATFVVQYFSDSAYTLLIPNPTTYNNTNPSETIYARVVNRNSSNCVADGSFTIEVTGIPVPTQPTDYEICDDANDGDDTNGFIQS</sequence>
<evidence type="ECO:0000256" key="1">
    <source>
        <dbReference type="SAM" id="SignalP"/>
    </source>
</evidence>
<keyword evidence="3" id="KW-1185">Reference proteome</keyword>
<reference evidence="3" key="1">
    <citation type="journal article" date="2019" name="Int. J. Syst. Evol. Microbiol.">
        <title>The Global Catalogue of Microorganisms (GCM) 10K type strain sequencing project: providing services to taxonomists for standard genome sequencing and annotation.</title>
        <authorList>
            <consortium name="The Broad Institute Genomics Platform"/>
            <consortium name="The Broad Institute Genome Sequencing Center for Infectious Disease"/>
            <person name="Wu L."/>
            <person name="Ma J."/>
        </authorList>
    </citation>
    <scope>NUCLEOTIDE SEQUENCE [LARGE SCALE GENOMIC DNA]</scope>
    <source>
        <strain evidence="3">KCTC 52127</strain>
    </source>
</reference>
<dbReference type="InterPro" id="IPR036179">
    <property type="entry name" value="Ig-like_dom_sf"/>
</dbReference>
<dbReference type="RefSeq" id="WP_379666779.1">
    <property type="nucleotide sequence ID" value="NZ_JBHULH010000007.1"/>
</dbReference>
<dbReference type="NCBIfam" id="NF038133">
    <property type="entry name" value="choice_anch_L"/>
    <property type="match status" value="1"/>
</dbReference>
<organism evidence="2 3">
    <name type="scientific">Pseudotenacibaculum haliotis</name>
    <dbReference type="NCBI Taxonomy" id="1862138"/>
    <lineage>
        <taxon>Bacteria</taxon>
        <taxon>Pseudomonadati</taxon>
        <taxon>Bacteroidota</taxon>
        <taxon>Flavobacteriia</taxon>
        <taxon>Flavobacteriales</taxon>
        <taxon>Flavobacteriaceae</taxon>
        <taxon>Pseudotenacibaculum</taxon>
    </lineage>
</organism>
<comment type="caution">
    <text evidence="2">The sequence shown here is derived from an EMBL/GenBank/DDBJ whole genome shotgun (WGS) entry which is preliminary data.</text>
</comment>
<name>A0ABW5LWA0_9FLAO</name>
<keyword evidence="1" id="KW-0732">Signal</keyword>
<accession>A0ABW5LWA0</accession>
<dbReference type="EMBL" id="JBHULH010000007">
    <property type="protein sequence ID" value="MFD2568071.1"/>
    <property type="molecule type" value="Genomic_DNA"/>
</dbReference>
<dbReference type="InterPro" id="IPR013783">
    <property type="entry name" value="Ig-like_fold"/>
</dbReference>
<proteinExistence type="predicted"/>
<protein>
    <submittedName>
        <fullName evidence="2">Choice-of-anchor L domain-containing protein</fullName>
    </submittedName>
</protein>
<dbReference type="SUPFAM" id="SSF48726">
    <property type="entry name" value="Immunoglobulin"/>
    <property type="match status" value="1"/>
</dbReference>
<dbReference type="Proteomes" id="UP001597508">
    <property type="component" value="Unassembled WGS sequence"/>
</dbReference>
<evidence type="ECO:0000313" key="3">
    <source>
        <dbReference type="Proteomes" id="UP001597508"/>
    </source>
</evidence>
<dbReference type="Gene3D" id="2.60.40.10">
    <property type="entry name" value="Immunoglobulins"/>
    <property type="match status" value="1"/>
</dbReference>
<dbReference type="InterPro" id="IPR049804">
    <property type="entry name" value="Choice_anch_L"/>
</dbReference>
<feature type="signal peptide" evidence="1">
    <location>
        <begin position="1"/>
        <end position="29"/>
    </location>
</feature>
<feature type="chain" id="PRO_5046401385" evidence="1">
    <location>
        <begin position="30"/>
        <end position="503"/>
    </location>
</feature>
<feature type="non-terminal residue" evidence="2">
    <location>
        <position position="503"/>
    </location>
</feature>